<dbReference type="STRING" id="1798665.A2942_01515"/>
<protein>
    <recommendedName>
        <fullName evidence="1">VWFA domain-containing protein</fullName>
    </recommendedName>
</protein>
<dbReference type="InterPro" id="IPR050525">
    <property type="entry name" value="ECM_Assembly_Org"/>
</dbReference>
<feature type="domain" description="VWFA" evidence="1">
    <location>
        <begin position="241"/>
        <end position="431"/>
    </location>
</feature>
<accession>A0A1G2DHG6</accession>
<evidence type="ECO:0000259" key="1">
    <source>
        <dbReference type="PROSITE" id="PS50234"/>
    </source>
</evidence>
<dbReference type="PROSITE" id="PS50234">
    <property type="entry name" value="VWFA"/>
    <property type="match status" value="1"/>
</dbReference>
<name>A0A1G2DHG6_9BACT</name>
<dbReference type="EMBL" id="MHLP01000012">
    <property type="protein sequence ID" value="OGZ13114.1"/>
    <property type="molecule type" value="Genomic_DNA"/>
</dbReference>
<dbReference type="Proteomes" id="UP000178534">
    <property type="component" value="Unassembled WGS sequence"/>
</dbReference>
<reference evidence="2 3" key="1">
    <citation type="journal article" date="2016" name="Nat. Commun.">
        <title>Thousands of microbial genomes shed light on interconnected biogeochemical processes in an aquifer system.</title>
        <authorList>
            <person name="Anantharaman K."/>
            <person name="Brown C.T."/>
            <person name="Hug L.A."/>
            <person name="Sharon I."/>
            <person name="Castelle C.J."/>
            <person name="Probst A.J."/>
            <person name="Thomas B.C."/>
            <person name="Singh A."/>
            <person name="Wilkins M.J."/>
            <person name="Karaoz U."/>
            <person name="Brodie E.L."/>
            <person name="Williams K.H."/>
            <person name="Hubbard S.S."/>
            <person name="Banfield J.F."/>
        </authorList>
    </citation>
    <scope>NUCLEOTIDE SEQUENCE [LARGE SCALE GENOMIC DNA]</scope>
</reference>
<comment type="caution">
    <text evidence="2">The sequence shown here is derived from an EMBL/GenBank/DDBJ whole genome shotgun (WGS) entry which is preliminary data.</text>
</comment>
<sequence>MIILILLAAALLLVVLPYWLTHQVAPSCFDKRQNQGEQGADCGGPCSIVCKGSAKDIRVVWVKVFPIRAGAYDVVAYIENPNYGIGAPRIPYTAKLFDAEGNVIAEKNGETFANPSERFAIFAGNLLTGEKIPASGSMEISRDFSWVTTAAQKKVFPVSDKVLVGTDKIPKLSALLMSEEPEIIRNVEVTVVIYDSKGIPIAVSATMVEKLDAKGKENLFFTWPSPLSYAAETEACEAPVDVVLALDRSGSMASDGANPPQPLTEAKQAAIGFVGRLTRDDQAAFVSFATAASRPIDQPLSDDMSRVERAINRTAIGTDGLQYTNIGDAIRRSVDELSTLRRHAAARPVIVLLTDGIPTRPEGPNNKANKDYPATYSRQAANEAKGKGIGLYTIGLGDEVNSGFLSQLATGPEYYYKAASGAELGEIYQQIASAICKKLPSVIEIIPRVSATTLPTP</sequence>
<dbReference type="SUPFAM" id="SSF53300">
    <property type="entry name" value="vWA-like"/>
    <property type="match status" value="1"/>
</dbReference>
<dbReference type="InterPro" id="IPR036465">
    <property type="entry name" value="vWFA_dom_sf"/>
</dbReference>
<proteinExistence type="predicted"/>
<dbReference type="CDD" id="cd00198">
    <property type="entry name" value="vWFA"/>
    <property type="match status" value="1"/>
</dbReference>
<dbReference type="SMART" id="SM00327">
    <property type="entry name" value="VWA"/>
    <property type="match status" value="1"/>
</dbReference>
<organism evidence="2 3">
    <name type="scientific">Candidatus Lloydbacteria bacterium RIFCSPLOWO2_01_FULL_50_20</name>
    <dbReference type="NCBI Taxonomy" id="1798665"/>
    <lineage>
        <taxon>Bacteria</taxon>
        <taxon>Candidatus Lloydiibacteriota</taxon>
    </lineage>
</organism>
<dbReference type="AlphaFoldDB" id="A0A1G2DHG6"/>
<dbReference type="PANTHER" id="PTHR24020">
    <property type="entry name" value="COLLAGEN ALPHA"/>
    <property type="match status" value="1"/>
</dbReference>
<gene>
    <name evidence="2" type="ORF">A2942_01515</name>
</gene>
<dbReference type="Gene3D" id="3.40.50.410">
    <property type="entry name" value="von Willebrand factor, type A domain"/>
    <property type="match status" value="1"/>
</dbReference>
<evidence type="ECO:0000313" key="2">
    <source>
        <dbReference type="EMBL" id="OGZ13114.1"/>
    </source>
</evidence>
<evidence type="ECO:0000313" key="3">
    <source>
        <dbReference type="Proteomes" id="UP000178534"/>
    </source>
</evidence>
<dbReference type="InterPro" id="IPR002035">
    <property type="entry name" value="VWF_A"/>
</dbReference>
<dbReference type="Pfam" id="PF00092">
    <property type="entry name" value="VWA"/>
    <property type="match status" value="1"/>
</dbReference>